<evidence type="ECO:0000256" key="4">
    <source>
        <dbReference type="PROSITE-ProRule" id="PRU00182"/>
    </source>
</evidence>
<organism evidence="7 8">
    <name type="scientific">Candidatus Komeilibacteria bacterium RIFCSPHIGHO2_01_FULL_52_14</name>
    <dbReference type="NCBI Taxonomy" id="1798549"/>
    <lineage>
        <taxon>Bacteria</taxon>
        <taxon>Candidatus Komeiliibacteriota</taxon>
    </lineage>
</organism>
<name>A0A1G2BK45_9BACT</name>
<dbReference type="InterPro" id="IPR050188">
    <property type="entry name" value="RluA_PseudoU_synthase"/>
</dbReference>
<gene>
    <name evidence="7" type="ORF">A2677_04400</name>
</gene>
<feature type="active site" evidence="3">
    <location>
        <position position="137"/>
    </location>
</feature>
<dbReference type="PANTHER" id="PTHR21600:SF44">
    <property type="entry name" value="RIBOSOMAL LARGE SUBUNIT PSEUDOURIDINE SYNTHASE D"/>
    <property type="match status" value="1"/>
</dbReference>
<protein>
    <recommendedName>
        <fullName evidence="5">Pseudouridine synthase</fullName>
        <ecNumber evidence="5">5.4.99.-</ecNumber>
    </recommendedName>
</protein>
<keyword evidence="4" id="KW-0694">RNA-binding</keyword>
<dbReference type="GO" id="GO:0120159">
    <property type="term" value="F:rRNA pseudouridine synthase activity"/>
    <property type="evidence" value="ECO:0007669"/>
    <property type="project" value="UniProtKB-ARBA"/>
</dbReference>
<dbReference type="PANTHER" id="PTHR21600">
    <property type="entry name" value="MITOCHONDRIAL RNA PSEUDOURIDINE SYNTHASE"/>
    <property type="match status" value="1"/>
</dbReference>
<evidence type="ECO:0000256" key="5">
    <source>
        <dbReference type="RuleBase" id="RU362028"/>
    </source>
</evidence>
<feature type="domain" description="RNA-binding S4" evidence="6">
    <location>
        <begin position="11"/>
        <end position="71"/>
    </location>
</feature>
<dbReference type="Gene3D" id="3.30.2350.10">
    <property type="entry name" value="Pseudouridine synthase"/>
    <property type="match status" value="1"/>
</dbReference>
<dbReference type="InterPro" id="IPR006145">
    <property type="entry name" value="PsdUridine_synth_RsuA/RluA"/>
</dbReference>
<comment type="similarity">
    <text evidence="1 5">Belongs to the pseudouridine synthase RluA family.</text>
</comment>
<dbReference type="InterPro" id="IPR020103">
    <property type="entry name" value="PsdUridine_synth_cat_dom_sf"/>
</dbReference>
<dbReference type="SMART" id="SM00363">
    <property type="entry name" value="S4"/>
    <property type="match status" value="1"/>
</dbReference>
<dbReference type="CDD" id="cd00165">
    <property type="entry name" value="S4"/>
    <property type="match status" value="1"/>
</dbReference>
<dbReference type="InterPro" id="IPR002942">
    <property type="entry name" value="S4_RNA-bd"/>
</dbReference>
<evidence type="ECO:0000256" key="1">
    <source>
        <dbReference type="ARBA" id="ARBA00010876"/>
    </source>
</evidence>
<evidence type="ECO:0000313" key="8">
    <source>
        <dbReference type="Proteomes" id="UP000177817"/>
    </source>
</evidence>
<dbReference type="CDD" id="cd02869">
    <property type="entry name" value="PseudoU_synth_RluA_like"/>
    <property type="match status" value="1"/>
</dbReference>
<dbReference type="PROSITE" id="PS50889">
    <property type="entry name" value="S4"/>
    <property type="match status" value="1"/>
</dbReference>
<reference evidence="7 8" key="1">
    <citation type="journal article" date="2016" name="Nat. Commun.">
        <title>Thousands of microbial genomes shed light on interconnected biogeochemical processes in an aquifer system.</title>
        <authorList>
            <person name="Anantharaman K."/>
            <person name="Brown C.T."/>
            <person name="Hug L.A."/>
            <person name="Sharon I."/>
            <person name="Castelle C.J."/>
            <person name="Probst A.J."/>
            <person name="Thomas B.C."/>
            <person name="Singh A."/>
            <person name="Wilkins M.J."/>
            <person name="Karaoz U."/>
            <person name="Brodie E.L."/>
            <person name="Williams K.H."/>
            <person name="Hubbard S.S."/>
            <person name="Banfield J.F."/>
        </authorList>
    </citation>
    <scope>NUCLEOTIDE SEQUENCE [LARGE SCALE GENOMIC DNA]</scope>
</reference>
<dbReference type="InterPro" id="IPR036986">
    <property type="entry name" value="S4_RNA-bd_sf"/>
</dbReference>
<dbReference type="Gene3D" id="3.10.290.10">
    <property type="entry name" value="RNA-binding S4 domain"/>
    <property type="match status" value="1"/>
</dbReference>
<dbReference type="SUPFAM" id="SSF55174">
    <property type="entry name" value="Alpha-L RNA-binding motif"/>
    <property type="match status" value="1"/>
</dbReference>
<dbReference type="InterPro" id="IPR006225">
    <property type="entry name" value="PsdUridine_synth_RluC/D"/>
</dbReference>
<evidence type="ECO:0000259" key="6">
    <source>
        <dbReference type="SMART" id="SM00363"/>
    </source>
</evidence>
<accession>A0A1G2BK45</accession>
<evidence type="ECO:0000256" key="3">
    <source>
        <dbReference type="PIRSR" id="PIRSR606225-1"/>
    </source>
</evidence>
<dbReference type="SUPFAM" id="SSF55120">
    <property type="entry name" value="Pseudouridine synthase"/>
    <property type="match status" value="1"/>
</dbReference>
<proteinExistence type="inferred from homology"/>
<comment type="function">
    <text evidence="5">Responsible for synthesis of pseudouridine from uracil.</text>
</comment>
<keyword evidence="2 5" id="KW-0413">Isomerase</keyword>
<dbReference type="GO" id="GO:0000455">
    <property type="term" value="P:enzyme-directed rRNA pseudouridine synthesis"/>
    <property type="evidence" value="ECO:0007669"/>
    <property type="project" value="TreeGrafter"/>
</dbReference>
<dbReference type="GO" id="GO:0003723">
    <property type="term" value="F:RNA binding"/>
    <property type="evidence" value="ECO:0007669"/>
    <property type="project" value="UniProtKB-KW"/>
</dbReference>
<dbReference type="NCBIfam" id="TIGR00005">
    <property type="entry name" value="rluA_subfam"/>
    <property type="match status" value="1"/>
</dbReference>
<dbReference type="Pfam" id="PF00849">
    <property type="entry name" value="PseudoU_synth_2"/>
    <property type="match status" value="1"/>
</dbReference>
<comment type="catalytic activity">
    <reaction evidence="5">
        <text>a uridine in RNA = a pseudouridine in RNA</text>
        <dbReference type="Rhea" id="RHEA:48348"/>
        <dbReference type="Rhea" id="RHEA-COMP:12068"/>
        <dbReference type="Rhea" id="RHEA-COMP:12069"/>
        <dbReference type="ChEBI" id="CHEBI:65314"/>
        <dbReference type="ChEBI" id="CHEBI:65315"/>
    </reaction>
</comment>
<comment type="caution">
    <text evidence="7">The sequence shown here is derived from an EMBL/GenBank/DDBJ whole genome shotgun (WGS) entry which is preliminary data.</text>
</comment>
<dbReference type="EC" id="5.4.99.-" evidence="5"/>
<dbReference type="Pfam" id="PF01479">
    <property type="entry name" value="S4"/>
    <property type="match status" value="1"/>
</dbReference>
<sequence length="307" mass="35180">MHITYPGTSRERLDKFLHAAYPNLSRSQIQKFIEQNAVLVNGKTPAIHHWLKSGDSIDLPREPYAAQREIIRRTTAEPRIVDQHDSFAVIEKPAGLLMHPTDRQEPDTLAQWLIKTFPAIRAIGDDPSRPGIVHRLDRDVGGLVLITLTQPAFIYFKGQFKNHDITKKYRCLVHGVIQADSGAIDTPIDRNKKSGKMIAQTDRASGKNALTIYRIVERFRNHTLLDVEILTGRTHQIRTHLFSIGHSIVGDTLYQTRDIRKRKRLTPLLTRPFLFAYYLSFVDPDGQTREYTLELPNQFTELLKTLS</sequence>
<dbReference type="AlphaFoldDB" id="A0A1G2BK45"/>
<evidence type="ECO:0000313" key="7">
    <source>
        <dbReference type="EMBL" id="OGY89462.1"/>
    </source>
</evidence>
<dbReference type="EMBL" id="MHKK01000033">
    <property type="protein sequence ID" value="OGY89462.1"/>
    <property type="molecule type" value="Genomic_DNA"/>
</dbReference>
<dbReference type="Proteomes" id="UP000177817">
    <property type="component" value="Unassembled WGS sequence"/>
</dbReference>
<evidence type="ECO:0000256" key="2">
    <source>
        <dbReference type="ARBA" id="ARBA00023235"/>
    </source>
</evidence>